<dbReference type="AlphaFoldDB" id="A0A642VD37"/>
<dbReference type="SUPFAM" id="SSF48452">
    <property type="entry name" value="TPR-like"/>
    <property type="match status" value="1"/>
</dbReference>
<sequence>MVESTKIAASEEYYDLGTKVKMEIGTRSEDAQIWFNRGLAWAYGFNHDESARCFEQVVLHDPSSAMGFWGLAYALGPSYNKPWKAFDPKELKRNVEKSHWAIGEGKKVATTDFERSLLFAVESRLPLSDFQAANVAYSDAMRKVYRDYNGEDDLHLTTLFSEAMMNTAPRQMYESGSGRPIPSSPVFEVKHVLEKGMKLPGAMEHPGILHMYIHLMEMSDTPEAALLSADNLRSLIPDSGHIRHMPSHIYVLLGEYRRAVDTNVNATNVDNKYYKQMGGANFYSLYRMHNYQSLIYAAMLAGLSKIALETTDRMESTITEDLLHLESPPMVEWLEFFMAIRVHVFIRFGMWQELKDYPLPQDQKLYCGTTAMIYYGKALGYAATGNIEQAELESKNFLTAAEKVPPTRVMFPNKVNDVLDIACEMLDGELDYRKGRYEEAFKHLRVAVDKDDNLLYMEPWSWMLPTRHSLAALLLEQGHIEDAANVYSEDLGLDESSECPKHPNNVWALNGYHECLTRLGRTTEAFLINRQLIVARAAADTQIKSSCFCRLGNQ</sequence>
<evidence type="ECO:0000313" key="1">
    <source>
        <dbReference type="EMBL" id="KAA8917301.1"/>
    </source>
</evidence>
<accession>A0A642VD37</accession>
<keyword evidence="2" id="KW-1185">Reference proteome</keyword>
<dbReference type="PANTHER" id="PTHR45588">
    <property type="entry name" value="TPR DOMAIN-CONTAINING PROTEIN"/>
    <property type="match status" value="1"/>
</dbReference>
<organism evidence="1 2">
    <name type="scientific">Trichomonascus ciferrii</name>
    <dbReference type="NCBI Taxonomy" id="44093"/>
    <lineage>
        <taxon>Eukaryota</taxon>
        <taxon>Fungi</taxon>
        <taxon>Dikarya</taxon>
        <taxon>Ascomycota</taxon>
        <taxon>Saccharomycotina</taxon>
        <taxon>Dipodascomycetes</taxon>
        <taxon>Dipodascales</taxon>
        <taxon>Trichomonascaceae</taxon>
        <taxon>Trichomonascus</taxon>
        <taxon>Trichomonascus ciferrii complex</taxon>
    </lineage>
</organism>
<evidence type="ECO:0000313" key="2">
    <source>
        <dbReference type="Proteomes" id="UP000761534"/>
    </source>
</evidence>
<dbReference type="PANTHER" id="PTHR45588:SF1">
    <property type="entry name" value="WW DOMAIN-CONTAINING PROTEIN"/>
    <property type="match status" value="1"/>
</dbReference>
<dbReference type="InterPro" id="IPR011990">
    <property type="entry name" value="TPR-like_helical_dom_sf"/>
</dbReference>
<dbReference type="Gene3D" id="1.25.40.10">
    <property type="entry name" value="Tetratricopeptide repeat domain"/>
    <property type="match status" value="1"/>
</dbReference>
<protein>
    <submittedName>
        <fullName evidence="1">Uncharacterized protein</fullName>
    </submittedName>
</protein>
<proteinExistence type="predicted"/>
<dbReference type="SMART" id="SM00028">
    <property type="entry name" value="TPR"/>
    <property type="match status" value="2"/>
</dbReference>
<dbReference type="InterPro" id="IPR019734">
    <property type="entry name" value="TPR_rpt"/>
</dbReference>
<dbReference type="VEuPathDB" id="FungiDB:TRICI_000550"/>
<comment type="caution">
    <text evidence="1">The sequence shown here is derived from an EMBL/GenBank/DDBJ whole genome shotgun (WGS) entry which is preliminary data.</text>
</comment>
<dbReference type="EMBL" id="SWFS01000049">
    <property type="protein sequence ID" value="KAA8917301.1"/>
    <property type="molecule type" value="Genomic_DNA"/>
</dbReference>
<reference evidence="1" key="1">
    <citation type="journal article" date="2019" name="G3 (Bethesda)">
        <title>Genome Assemblies of Two Rare Opportunistic Yeast Pathogens: Diutina rugosa (syn. Candida rugosa) and Trichomonascus ciferrii (syn. Candida ciferrii).</title>
        <authorList>
            <person name="Mixao V."/>
            <person name="Saus E."/>
            <person name="Hansen A.P."/>
            <person name="Lass-Florl C."/>
            <person name="Gabaldon T."/>
        </authorList>
    </citation>
    <scope>NUCLEOTIDE SEQUENCE</scope>
    <source>
        <strain evidence="1">CBS 4856</strain>
    </source>
</reference>
<gene>
    <name evidence="1" type="ORF">TRICI_000550</name>
</gene>
<dbReference type="OrthoDB" id="414774at2759"/>
<name>A0A642VD37_9ASCO</name>
<dbReference type="Proteomes" id="UP000761534">
    <property type="component" value="Unassembled WGS sequence"/>
</dbReference>